<evidence type="ECO:0000313" key="3">
    <source>
        <dbReference type="Proteomes" id="UP000037274"/>
    </source>
</evidence>
<feature type="compositionally biased region" description="Basic and acidic residues" evidence="1">
    <location>
        <begin position="46"/>
        <end position="56"/>
    </location>
</feature>
<feature type="compositionally biased region" description="Basic residues" evidence="1">
    <location>
        <begin position="57"/>
        <end position="66"/>
    </location>
</feature>
<feature type="region of interest" description="Disordered" evidence="1">
    <location>
        <begin position="40"/>
        <end position="73"/>
    </location>
</feature>
<proteinExistence type="predicted"/>
<keyword evidence="3" id="KW-1185">Reference proteome</keyword>
<name>A0ABR5HS45_STRLW</name>
<reference evidence="2 3" key="1">
    <citation type="submission" date="2015-06" db="EMBL/GenBank/DDBJ databases">
        <title>Draft genome sequence of Streptomyces leeuwenhoekii C58, which produces the novel lasso peptide, chaxapeptin.</title>
        <authorList>
            <person name="Yi Y."/>
            <person name="Hai D."/>
            <person name="Jaspars M."/>
            <person name="Sheng H."/>
            <person name="Rateb M.E."/>
            <person name="Bull A."/>
            <person name="Goodfellow M."/>
            <person name="Asenjo J.A."/>
            <person name="Ebel R."/>
        </authorList>
    </citation>
    <scope>NUCLEOTIDE SEQUENCE [LARGE SCALE GENOMIC DNA]</scope>
    <source>
        <strain evidence="2 3">C58</strain>
    </source>
</reference>
<sequence length="73" mass="8211">MLGKHLQVRDGRGGIAVQRETAAGHQILLSILRQFRPVGTAQHSLHRPDGRADGAHRKIRQTRRKQNCLLVQT</sequence>
<protein>
    <recommendedName>
        <fullName evidence="4">Transposase</fullName>
    </recommendedName>
</protein>
<evidence type="ECO:0000256" key="1">
    <source>
        <dbReference type="SAM" id="MobiDB-lite"/>
    </source>
</evidence>
<evidence type="ECO:0000313" key="2">
    <source>
        <dbReference type="EMBL" id="KMS69597.1"/>
    </source>
</evidence>
<evidence type="ECO:0008006" key="4">
    <source>
        <dbReference type="Google" id="ProtNLM"/>
    </source>
</evidence>
<organism evidence="2 3">
    <name type="scientific">Streptomyces leeuwenhoekii</name>
    <dbReference type="NCBI Taxonomy" id="1437453"/>
    <lineage>
        <taxon>Bacteria</taxon>
        <taxon>Bacillati</taxon>
        <taxon>Actinomycetota</taxon>
        <taxon>Actinomycetes</taxon>
        <taxon>Kitasatosporales</taxon>
        <taxon>Streptomycetaceae</taxon>
        <taxon>Streptomyces</taxon>
    </lineage>
</organism>
<accession>A0ABR5HS45</accession>
<comment type="caution">
    <text evidence="2">The sequence shown here is derived from an EMBL/GenBank/DDBJ whole genome shotgun (WGS) entry which is preliminary data.</text>
</comment>
<dbReference type="EMBL" id="LFEH01000144">
    <property type="protein sequence ID" value="KMS69597.1"/>
    <property type="molecule type" value="Genomic_DNA"/>
</dbReference>
<gene>
    <name evidence="2" type="ORF">ACH49_26130</name>
</gene>
<dbReference type="Proteomes" id="UP000037274">
    <property type="component" value="Unassembled WGS sequence"/>
</dbReference>